<dbReference type="eggNOG" id="COG4191">
    <property type="taxonomic scope" value="Bacteria"/>
</dbReference>
<feature type="modified residue" description="4-aspartylphosphate" evidence="6">
    <location>
        <position position="1107"/>
    </location>
</feature>
<dbReference type="InterPro" id="IPR001789">
    <property type="entry name" value="Sig_transdc_resp-reg_receiver"/>
</dbReference>
<dbReference type="InterPro" id="IPR001610">
    <property type="entry name" value="PAC"/>
</dbReference>
<dbReference type="InterPro" id="IPR003594">
    <property type="entry name" value="HATPase_dom"/>
</dbReference>
<keyword evidence="14" id="KW-1185">Reference proteome</keyword>
<feature type="domain" description="PAS" evidence="11">
    <location>
        <begin position="489"/>
        <end position="530"/>
    </location>
</feature>
<feature type="transmembrane region" description="Helical" evidence="8">
    <location>
        <begin position="184"/>
        <end position="206"/>
    </location>
</feature>
<evidence type="ECO:0000256" key="5">
    <source>
        <dbReference type="ARBA" id="ARBA00022777"/>
    </source>
</evidence>
<dbReference type="SUPFAM" id="SSF55785">
    <property type="entry name" value="PYP-like sensor domain (PAS domain)"/>
    <property type="match status" value="3"/>
</dbReference>
<keyword evidence="5 13" id="KW-0418">Kinase</keyword>
<evidence type="ECO:0000256" key="4">
    <source>
        <dbReference type="ARBA" id="ARBA00022679"/>
    </source>
</evidence>
<evidence type="ECO:0000259" key="11">
    <source>
        <dbReference type="PROSITE" id="PS50112"/>
    </source>
</evidence>
<dbReference type="SUPFAM" id="SSF55781">
    <property type="entry name" value="GAF domain-like"/>
    <property type="match status" value="1"/>
</dbReference>
<keyword evidence="8" id="KW-0812">Transmembrane</keyword>
<feature type="domain" description="Histidine kinase" evidence="9">
    <location>
        <begin position="813"/>
        <end position="1036"/>
    </location>
</feature>
<evidence type="ECO:0000256" key="3">
    <source>
        <dbReference type="ARBA" id="ARBA00022553"/>
    </source>
</evidence>
<dbReference type="InterPro" id="IPR029016">
    <property type="entry name" value="GAF-like_dom_sf"/>
</dbReference>
<reference evidence="14" key="1">
    <citation type="submission" date="2009-09" db="EMBL/GenBank/DDBJ databases">
        <title>The complete chromosome of Desulfohalobium retbaense DSM 5692.</title>
        <authorList>
            <consortium name="US DOE Joint Genome Institute (JGI-PGF)"/>
            <person name="Lucas S."/>
            <person name="Copeland A."/>
            <person name="Lapidus A."/>
            <person name="Glavina del Rio T."/>
            <person name="Dalin E."/>
            <person name="Tice H."/>
            <person name="Bruce D."/>
            <person name="Goodwin L."/>
            <person name="Pitluck S."/>
            <person name="Kyrpides N."/>
            <person name="Mavromatis K."/>
            <person name="Ivanova N."/>
            <person name="Mikhailova N."/>
            <person name="Munk A.C."/>
            <person name="Brettin T."/>
            <person name="Detter J.C."/>
            <person name="Han C."/>
            <person name="Tapia R."/>
            <person name="Larimer F."/>
            <person name="Land M."/>
            <person name="Hauser L."/>
            <person name="Markowitz V."/>
            <person name="Cheng J.-F."/>
            <person name="Hugenholtz P."/>
            <person name="Woyke T."/>
            <person name="Wu D."/>
            <person name="Spring S."/>
            <person name="Klenk H.-P."/>
            <person name="Eisen J.A."/>
        </authorList>
    </citation>
    <scope>NUCLEOTIDE SEQUENCE [LARGE SCALE GENOMIC DNA]</scope>
    <source>
        <strain evidence="14">DSM 5692</strain>
    </source>
</reference>
<dbReference type="Pfam" id="PF13188">
    <property type="entry name" value="PAS_8"/>
    <property type="match status" value="1"/>
</dbReference>
<feature type="coiled-coil region" evidence="7">
    <location>
        <begin position="607"/>
        <end position="647"/>
    </location>
</feature>
<dbReference type="PRINTS" id="PR00344">
    <property type="entry name" value="BCTRLSENSOR"/>
</dbReference>
<dbReference type="InterPro" id="IPR003661">
    <property type="entry name" value="HisK_dim/P_dom"/>
</dbReference>
<feature type="domain" description="PAS" evidence="11">
    <location>
        <begin position="223"/>
        <end position="296"/>
    </location>
</feature>
<dbReference type="KEGG" id="drt:Dret_1648"/>
<keyword evidence="8" id="KW-1133">Transmembrane helix</keyword>
<dbReference type="GO" id="GO:0000155">
    <property type="term" value="F:phosphorelay sensor kinase activity"/>
    <property type="evidence" value="ECO:0007669"/>
    <property type="project" value="InterPro"/>
</dbReference>
<dbReference type="EC" id="2.7.13.3" evidence="2"/>
<keyword evidence="8" id="KW-0472">Membrane</keyword>
<evidence type="ECO:0000256" key="2">
    <source>
        <dbReference type="ARBA" id="ARBA00012438"/>
    </source>
</evidence>
<dbReference type="InterPro" id="IPR000014">
    <property type="entry name" value="PAS"/>
</dbReference>
<evidence type="ECO:0000256" key="6">
    <source>
        <dbReference type="PROSITE-ProRule" id="PRU00169"/>
    </source>
</evidence>
<dbReference type="PROSITE" id="PS50110">
    <property type="entry name" value="RESPONSE_REGULATORY"/>
    <property type="match status" value="1"/>
</dbReference>
<evidence type="ECO:0000256" key="7">
    <source>
        <dbReference type="SAM" id="Coils"/>
    </source>
</evidence>
<dbReference type="Gene3D" id="3.30.450.20">
    <property type="entry name" value="PAS domain"/>
    <property type="match status" value="3"/>
</dbReference>
<dbReference type="InterPro" id="IPR036890">
    <property type="entry name" value="HATPase_C_sf"/>
</dbReference>
<dbReference type="EMBL" id="CP001734">
    <property type="protein sequence ID" value="ACV68932.1"/>
    <property type="molecule type" value="Genomic_DNA"/>
</dbReference>
<feature type="transmembrane region" description="Helical" evidence="8">
    <location>
        <begin position="15"/>
        <end position="36"/>
    </location>
</feature>
<dbReference type="NCBIfam" id="TIGR00229">
    <property type="entry name" value="sensory_box"/>
    <property type="match status" value="3"/>
</dbReference>
<feature type="domain" description="Response regulatory" evidence="10">
    <location>
        <begin position="1056"/>
        <end position="1172"/>
    </location>
</feature>
<sequence>MARESFLPNTPEKPVRLYAVLGLCVLGICIAIIVTWSTGRRMTVHHARLVHTATEIKFQVSQAHIWLEEGLLGDPTVERDTFMTHLDQAEALAVAMLEGGMGAGEPLRPVQTAGLRREIRSLRGSLAQYRSQSLERWALREQGTAQVGSPRDQRLDSVYQEVVESNQAMIEALHSKIRFDLAQFYWTLFGILVFVTVLAVLSWYSLRRYIGQRNRAIASLSRSEEDLRTTLMSIGDGVISTDTQGRVTRMNEVAQHLTAWDEKEALGRPLEEVFAIANALTGKEVEAPIHRVLREGMVVGLANHTVLTARDGTRRQIADSAAPIRVCDGEITGVVLVFRDVTEQYEQERRVQESETRFRALFELMGQGVVFHAPDGRIVDANPAAQRILGLTLDQLQARRPFDPSWKCVDSDGQDFPMSEHPAMEVLRTGEAVAGVVIGVFHPGRQKFVWIRVSAVPLFSRDSGKPLEVFASFEDITELKEAEEALRSSEAELRYLFDTAPVGIFRTTSTGRVLKVNPKMAEIVGCDSPEQALERYQDLFVDLYADSERRSVFLDRLQREGEILQFEYEGFRRNGARRWFMMNARLSGYLEDGSFLIDGFTSDITERREAQERIQHLNLVLRAIREVNQLITREKDAEQLLRKANQLMVAHRGYSSALVIRTDANGRPQTYYHAGEDNSPIFQPLAEHIEAGMLPPCCRLLDSKTEVLFVPKAEGACAGCPQENTCQTFDTLCVALRYADRFFGYIAVALPQGRGYDPEEQNLFQEAANDVAFALYTIEQEAQVKQATAERERMEDQLQQAQKMEAVGRLAGGVAHDFNNMLNVILGYTDTSLLQMDRGHPLYEAMTQIHLAAERSADLTRQLLAFSRKQITQPQVLNLNTLLENQSKMLDRLIGEDVELQFVPATSLWNVRLDPSQLDQILANLVVNARDAMPEGGTITIETGNVVLDEAYSSRLLSVEAGEYVLLAVSDSGKGLPPEMQEQIFEPFFTTKSKGEGTGLGLSTVYGIVQQNQGFIHLYSEMESGTTFKIYLPRVIEEAVQPTQEEDHGPLTGRETLLVVEDEEQLLELIGSVLEEYGYTVLAAGSPQQAMDLAAKTKTPIELMLTDVVMPGMNGKMLRARIQAEHPEIKTVYMSGYTDNVIVKQGMVEPGLAFIQKPFSMEGLARKVRRVLDADE</sequence>
<evidence type="ECO:0000259" key="10">
    <source>
        <dbReference type="PROSITE" id="PS50110"/>
    </source>
</evidence>
<keyword evidence="7" id="KW-0175">Coiled coil</keyword>
<feature type="domain" description="PAC" evidence="12">
    <location>
        <begin position="301"/>
        <end position="353"/>
    </location>
</feature>
<dbReference type="eggNOG" id="COG2202">
    <property type="taxonomic scope" value="Bacteria"/>
</dbReference>
<dbReference type="Gene3D" id="3.30.565.10">
    <property type="entry name" value="Histidine kinase-like ATPase, C-terminal domain"/>
    <property type="match status" value="1"/>
</dbReference>
<keyword evidence="4" id="KW-0808">Transferase</keyword>
<dbReference type="Gene3D" id="1.10.287.130">
    <property type="match status" value="1"/>
</dbReference>
<comment type="catalytic activity">
    <reaction evidence="1">
        <text>ATP + protein L-histidine = ADP + protein N-phospho-L-histidine.</text>
        <dbReference type="EC" id="2.7.13.3"/>
    </reaction>
</comment>
<dbReference type="Gene3D" id="3.30.450.40">
    <property type="match status" value="1"/>
</dbReference>
<dbReference type="PROSITE" id="PS50113">
    <property type="entry name" value="PAC"/>
    <property type="match status" value="2"/>
</dbReference>
<dbReference type="CDD" id="cd00130">
    <property type="entry name" value="PAS"/>
    <property type="match status" value="3"/>
</dbReference>
<dbReference type="Pfam" id="PF02518">
    <property type="entry name" value="HATPase_c"/>
    <property type="match status" value="1"/>
</dbReference>
<evidence type="ECO:0000256" key="1">
    <source>
        <dbReference type="ARBA" id="ARBA00000085"/>
    </source>
</evidence>
<dbReference type="SMART" id="SM00388">
    <property type="entry name" value="HisKA"/>
    <property type="match status" value="1"/>
</dbReference>
<dbReference type="InterPro" id="IPR004358">
    <property type="entry name" value="Sig_transdc_His_kin-like_C"/>
</dbReference>
<dbReference type="RefSeq" id="WP_015752075.1">
    <property type="nucleotide sequence ID" value="NC_013223.1"/>
</dbReference>
<dbReference type="eggNOG" id="COG2204">
    <property type="taxonomic scope" value="Bacteria"/>
</dbReference>
<dbReference type="SUPFAM" id="SSF55874">
    <property type="entry name" value="ATPase domain of HSP90 chaperone/DNA topoisomerase II/histidine kinase"/>
    <property type="match status" value="1"/>
</dbReference>
<dbReference type="InterPro" id="IPR000700">
    <property type="entry name" value="PAS-assoc_C"/>
</dbReference>
<dbReference type="PROSITE" id="PS50109">
    <property type="entry name" value="HIS_KIN"/>
    <property type="match status" value="1"/>
</dbReference>
<evidence type="ECO:0000259" key="12">
    <source>
        <dbReference type="PROSITE" id="PS50113"/>
    </source>
</evidence>
<dbReference type="HOGENOM" id="CLU_000445_114_15_7"/>
<dbReference type="Pfam" id="PF00072">
    <property type="entry name" value="Response_reg"/>
    <property type="match status" value="1"/>
</dbReference>
<organism evidence="13 14">
    <name type="scientific">Desulfohalobium retbaense (strain ATCC 49708 / DSM 5692 / JCM 16813 / HR100)</name>
    <dbReference type="NCBI Taxonomy" id="485915"/>
    <lineage>
        <taxon>Bacteria</taxon>
        <taxon>Pseudomonadati</taxon>
        <taxon>Thermodesulfobacteriota</taxon>
        <taxon>Desulfovibrionia</taxon>
        <taxon>Desulfovibrionales</taxon>
        <taxon>Desulfohalobiaceae</taxon>
        <taxon>Desulfohalobium</taxon>
    </lineage>
</organism>
<dbReference type="OrthoDB" id="9813024at2"/>
<feature type="domain" description="PAS" evidence="11">
    <location>
        <begin position="354"/>
        <end position="399"/>
    </location>
</feature>
<evidence type="ECO:0000259" key="9">
    <source>
        <dbReference type="PROSITE" id="PS50109"/>
    </source>
</evidence>
<proteinExistence type="predicted"/>
<dbReference type="Proteomes" id="UP000001052">
    <property type="component" value="Chromosome"/>
</dbReference>
<protein>
    <recommendedName>
        <fullName evidence="2">histidine kinase</fullName>
        <ecNumber evidence="2">2.7.13.3</ecNumber>
    </recommendedName>
</protein>
<feature type="coiled-coil region" evidence="7">
    <location>
        <begin position="777"/>
        <end position="804"/>
    </location>
</feature>
<dbReference type="STRING" id="485915.Dret_1648"/>
<feature type="domain" description="PAC" evidence="12">
    <location>
        <begin position="564"/>
        <end position="616"/>
    </location>
</feature>
<dbReference type="eggNOG" id="COG3290">
    <property type="taxonomic scope" value="Bacteria"/>
</dbReference>
<dbReference type="SMART" id="SM00086">
    <property type="entry name" value="PAC"/>
    <property type="match status" value="3"/>
</dbReference>
<dbReference type="PROSITE" id="PS50112">
    <property type="entry name" value="PAS"/>
    <property type="match status" value="3"/>
</dbReference>
<evidence type="ECO:0000313" key="14">
    <source>
        <dbReference type="Proteomes" id="UP000001052"/>
    </source>
</evidence>
<dbReference type="Gene3D" id="3.40.50.2300">
    <property type="match status" value="1"/>
</dbReference>
<dbReference type="InterPro" id="IPR003018">
    <property type="entry name" value="GAF"/>
</dbReference>
<name>C8X3D5_DESRD</name>
<evidence type="ECO:0000256" key="8">
    <source>
        <dbReference type="SAM" id="Phobius"/>
    </source>
</evidence>
<accession>C8X3D5</accession>
<dbReference type="InterPro" id="IPR035965">
    <property type="entry name" value="PAS-like_dom_sf"/>
</dbReference>
<dbReference type="Pfam" id="PF08448">
    <property type="entry name" value="PAS_4"/>
    <property type="match status" value="2"/>
</dbReference>
<dbReference type="InterPro" id="IPR005467">
    <property type="entry name" value="His_kinase_dom"/>
</dbReference>
<evidence type="ECO:0000313" key="13">
    <source>
        <dbReference type="EMBL" id="ACV68932.1"/>
    </source>
</evidence>
<dbReference type="SMART" id="SM00065">
    <property type="entry name" value="GAF"/>
    <property type="match status" value="1"/>
</dbReference>
<dbReference type="PANTHER" id="PTHR43065">
    <property type="entry name" value="SENSOR HISTIDINE KINASE"/>
    <property type="match status" value="1"/>
</dbReference>
<dbReference type="InterPro" id="IPR013656">
    <property type="entry name" value="PAS_4"/>
</dbReference>
<gene>
    <name evidence="13" type="ordered locus">Dret_1648</name>
</gene>
<dbReference type="SMART" id="SM00387">
    <property type="entry name" value="HATPase_c"/>
    <property type="match status" value="1"/>
</dbReference>
<dbReference type="SMART" id="SM00448">
    <property type="entry name" value="REC"/>
    <property type="match status" value="1"/>
</dbReference>
<dbReference type="CDD" id="cd00082">
    <property type="entry name" value="HisKA"/>
    <property type="match status" value="1"/>
</dbReference>
<dbReference type="PANTHER" id="PTHR43065:SF42">
    <property type="entry name" value="TWO-COMPONENT SENSOR PPRA"/>
    <property type="match status" value="1"/>
</dbReference>
<keyword evidence="3 6" id="KW-0597">Phosphoprotein</keyword>
<dbReference type="SUPFAM" id="SSF47384">
    <property type="entry name" value="Homodimeric domain of signal transducing histidine kinase"/>
    <property type="match status" value="1"/>
</dbReference>
<dbReference type="AlphaFoldDB" id="C8X3D5"/>
<dbReference type="SMART" id="SM00091">
    <property type="entry name" value="PAS"/>
    <property type="match status" value="3"/>
</dbReference>
<reference evidence="13 14" key="2">
    <citation type="journal article" date="2010" name="Stand. Genomic Sci.">
        <title>Complete genome sequence of Desulfohalobium retbaense type strain (HR(100)).</title>
        <authorList>
            <person name="Spring S."/>
            <person name="Nolan M."/>
            <person name="Lapidus A."/>
            <person name="Glavina Del Rio T."/>
            <person name="Copeland A."/>
            <person name="Tice H."/>
            <person name="Cheng J.F."/>
            <person name="Lucas S."/>
            <person name="Land M."/>
            <person name="Chen F."/>
            <person name="Bruce D."/>
            <person name="Goodwin L."/>
            <person name="Pitluck S."/>
            <person name="Ivanova N."/>
            <person name="Mavromatis K."/>
            <person name="Mikhailova N."/>
            <person name="Pati A."/>
            <person name="Chen A."/>
            <person name="Palaniappan K."/>
            <person name="Hauser L."/>
            <person name="Chang Y.J."/>
            <person name="Jeffries C.D."/>
            <person name="Munk C."/>
            <person name="Kiss H."/>
            <person name="Chain P."/>
            <person name="Han C."/>
            <person name="Brettin T."/>
            <person name="Detter J.C."/>
            <person name="Schuler E."/>
            <person name="Goker M."/>
            <person name="Rohde M."/>
            <person name="Bristow J."/>
            <person name="Eisen J.A."/>
            <person name="Markowitz V."/>
            <person name="Hugenholtz P."/>
            <person name="Kyrpides N.C."/>
            <person name="Klenk H.P."/>
        </authorList>
    </citation>
    <scope>NUCLEOTIDE SEQUENCE [LARGE SCALE GENOMIC DNA]</scope>
    <source>
        <strain evidence="13 14">DSM 5692</strain>
    </source>
</reference>
<dbReference type="SUPFAM" id="SSF52172">
    <property type="entry name" value="CheY-like"/>
    <property type="match status" value="1"/>
</dbReference>
<dbReference type="InterPro" id="IPR036097">
    <property type="entry name" value="HisK_dim/P_sf"/>
</dbReference>
<dbReference type="InterPro" id="IPR011006">
    <property type="entry name" value="CheY-like_superfamily"/>
</dbReference>